<gene>
    <name evidence="2" type="ORF">BpHYR1_032218</name>
</gene>
<accession>A0A3M7R475</accession>
<evidence type="ECO:0000313" key="3">
    <source>
        <dbReference type="Proteomes" id="UP000276133"/>
    </source>
</evidence>
<keyword evidence="1" id="KW-0812">Transmembrane</keyword>
<sequence>MKIHLTRHVNVNTYYKKLTTLIGILNFMIIQSIISVQRKCRERSKNPRALPIFNLRMLQKLRKN</sequence>
<proteinExistence type="predicted"/>
<comment type="caution">
    <text evidence="2">The sequence shown here is derived from an EMBL/GenBank/DDBJ whole genome shotgun (WGS) entry which is preliminary data.</text>
</comment>
<keyword evidence="3" id="KW-1185">Reference proteome</keyword>
<keyword evidence="1" id="KW-1133">Transmembrane helix</keyword>
<reference evidence="2 3" key="1">
    <citation type="journal article" date="2018" name="Sci. Rep.">
        <title>Genomic signatures of local adaptation to the degree of environmental predictability in rotifers.</title>
        <authorList>
            <person name="Franch-Gras L."/>
            <person name="Hahn C."/>
            <person name="Garcia-Roger E.M."/>
            <person name="Carmona M.J."/>
            <person name="Serra M."/>
            <person name="Gomez A."/>
        </authorList>
    </citation>
    <scope>NUCLEOTIDE SEQUENCE [LARGE SCALE GENOMIC DNA]</scope>
    <source>
        <strain evidence="2">HYR1</strain>
    </source>
</reference>
<feature type="transmembrane region" description="Helical" evidence="1">
    <location>
        <begin position="18"/>
        <end position="36"/>
    </location>
</feature>
<keyword evidence="1" id="KW-0472">Membrane</keyword>
<protein>
    <submittedName>
        <fullName evidence="2">Uncharacterized protein</fullName>
    </submittedName>
</protein>
<name>A0A3M7R475_BRAPC</name>
<evidence type="ECO:0000256" key="1">
    <source>
        <dbReference type="SAM" id="Phobius"/>
    </source>
</evidence>
<organism evidence="2 3">
    <name type="scientific">Brachionus plicatilis</name>
    <name type="common">Marine rotifer</name>
    <name type="synonym">Brachionus muelleri</name>
    <dbReference type="NCBI Taxonomy" id="10195"/>
    <lineage>
        <taxon>Eukaryota</taxon>
        <taxon>Metazoa</taxon>
        <taxon>Spiralia</taxon>
        <taxon>Gnathifera</taxon>
        <taxon>Rotifera</taxon>
        <taxon>Eurotatoria</taxon>
        <taxon>Monogononta</taxon>
        <taxon>Pseudotrocha</taxon>
        <taxon>Ploima</taxon>
        <taxon>Brachionidae</taxon>
        <taxon>Brachionus</taxon>
    </lineage>
</organism>
<dbReference type="EMBL" id="REGN01004259">
    <property type="protein sequence ID" value="RNA18346.1"/>
    <property type="molecule type" value="Genomic_DNA"/>
</dbReference>
<dbReference type="Proteomes" id="UP000276133">
    <property type="component" value="Unassembled WGS sequence"/>
</dbReference>
<evidence type="ECO:0000313" key="2">
    <source>
        <dbReference type="EMBL" id="RNA18346.1"/>
    </source>
</evidence>
<dbReference type="AlphaFoldDB" id="A0A3M7R475"/>